<dbReference type="InterPro" id="IPR011335">
    <property type="entry name" value="Restrct_endonuc-II-like"/>
</dbReference>
<dbReference type="InterPro" id="IPR012296">
    <property type="entry name" value="Nuclease_put_TT1808"/>
</dbReference>
<keyword evidence="2" id="KW-0378">Hydrolase</keyword>
<evidence type="ECO:0000313" key="3">
    <source>
        <dbReference type="Proteomes" id="UP000621799"/>
    </source>
</evidence>
<name>A0A928VXC6_9CYAN</name>
<dbReference type="SUPFAM" id="SSF52980">
    <property type="entry name" value="Restriction endonuclease-like"/>
    <property type="match status" value="1"/>
</dbReference>
<sequence>MTATTPRPTQLSLEAFLAMPETKPASEYINGQIHQKPMPQGEHSLLQTELLAAVNRVSKPQKIAHAFPELRCIFGGRALVPDITVFEWSRIPRKENGRIANRFETYPDWTIEILSPDQSPNQVIRKIVFCLQQGTKLGWFLDPSDESVTVFQPDRLPEFKEKDDLLPVLDILGDWQLSVNELFSWLSLD</sequence>
<dbReference type="GO" id="GO:0004519">
    <property type="term" value="F:endonuclease activity"/>
    <property type="evidence" value="ECO:0007669"/>
    <property type="project" value="UniProtKB-KW"/>
</dbReference>
<evidence type="ECO:0000313" key="2">
    <source>
        <dbReference type="EMBL" id="MBE9041013.1"/>
    </source>
</evidence>
<dbReference type="InterPro" id="IPR008538">
    <property type="entry name" value="Uma2"/>
</dbReference>
<dbReference type="Proteomes" id="UP000621799">
    <property type="component" value="Unassembled WGS sequence"/>
</dbReference>
<dbReference type="PANTHER" id="PTHR34107">
    <property type="entry name" value="SLL0198 PROTEIN-RELATED"/>
    <property type="match status" value="1"/>
</dbReference>
<proteinExistence type="predicted"/>
<dbReference type="Gene3D" id="3.90.1570.10">
    <property type="entry name" value="tt1808, chain A"/>
    <property type="match status" value="1"/>
</dbReference>
<keyword evidence="3" id="KW-1185">Reference proteome</keyword>
<keyword evidence="2" id="KW-0255">Endonuclease</keyword>
<accession>A0A928VXC6</accession>
<dbReference type="Pfam" id="PF05685">
    <property type="entry name" value="Uma2"/>
    <property type="match status" value="1"/>
</dbReference>
<protein>
    <submittedName>
        <fullName evidence="2">Uma2 family endonuclease</fullName>
    </submittedName>
</protein>
<dbReference type="PANTHER" id="PTHR34107:SF5">
    <property type="entry name" value="SLL1355 PROTEIN"/>
    <property type="match status" value="1"/>
</dbReference>
<gene>
    <name evidence="2" type="ORF">IQ235_09495</name>
</gene>
<dbReference type="AlphaFoldDB" id="A0A928VXC6"/>
<dbReference type="EMBL" id="JADEXN010000140">
    <property type="protein sequence ID" value="MBE9041013.1"/>
    <property type="molecule type" value="Genomic_DNA"/>
</dbReference>
<dbReference type="RefSeq" id="WP_264321244.1">
    <property type="nucleotide sequence ID" value="NZ_JADEXN010000140.1"/>
</dbReference>
<reference evidence="2" key="1">
    <citation type="submission" date="2020-10" db="EMBL/GenBank/DDBJ databases">
        <authorList>
            <person name="Castelo-Branco R."/>
            <person name="Eusebio N."/>
            <person name="Adriana R."/>
            <person name="Vieira A."/>
            <person name="Brugerolle De Fraissinette N."/>
            <person name="Rezende De Castro R."/>
            <person name="Schneider M.P."/>
            <person name="Vasconcelos V."/>
            <person name="Leao P.N."/>
        </authorList>
    </citation>
    <scope>NUCLEOTIDE SEQUENCE</scope>
    <source>
        <strain evidence="2">LEGE 11467</strain>
    </source>
</reference>
<dbReference type="CDD" id="cd06260">
    <property type="entry name" value="DUF820-like"/>
    <property type="match status" value="1"/>
</dbReference>
<organism evidence="2 3">
    <name type="scientific">Zarconia navalis LEGE 11467</name>
    <dbReference type="NCBI Taxonomy" id="1828826"/>
    <lineage>
        <taxon>Bacteria</taxon>
        <taxon>Bacillati</taxon>
        <taxon>Cyanobacteriota</taxon>
        <taxon>Cyanophyceae</taxon>
        <taxon>Oscillatoriophycideae</taxon>
        <taxon>Oscillatoriales</taxon>
        <taxon>Oscillatoriales incertae sedis</taxon>
        <taxon>Zarconia</taxon>
        <taxon>Zarconia navalis</taxon>
    </lineage>
</organism>
<comment type="caution">
    <text evidence="2">The sequence shown here is derived from an EMBL/GenBank/DDBJ whole genome shotgun (WGS) entry which is preliminary data.</text>
</comment>
<feature type="domain" description="Putative restriction endonuclease" evidence="1">
    <location>
        <begin position="13"/>
        <end position="179"/>
    </location>
</feature>
<keyword evidence="2" id="KW-0540">Nuclease</keyword>
<evidence type="ECO:0000259" key="1">
    <source>
        <dbReference type="Pfam" id="PF05685"/>
    </source>
</evidence>